<accession>A0A177ANP8</accession>
<reference evidence="1 2" key="1">
    <citation type="submission" date="2016-04" db="EMBL/GenBank/DDBJ databases">
        <title>The genome of Intoshia linei affirms orthonectids as highly simplified spiralians.</title>
        <authorList>
            <person name="Mikhailov K.V."/>
            <person name="Slusarev G.S."/>
            <person name="Nikitin M.A."/>
            <person name="Logacheva M.D."/>
            <person name="Penin A."/>
            <person name="Aleoshin V."/>
            <person name="Panchin Y.V."/>
        </authorList>
    </citation>
    <scope>NUCLEOTIDE SEQUENCE [LARGE SCALE GENOMIC DNA]</scope>
    <source>
        <strain evidence="1">Intl2013</strain>
        <tissue evidence="1">Whole animal</tissue>
    </source>
</reference>
<dbReference type="GO" id="GO:0005634">
    <property type="term" value="C:nucleus"/>
    <property type="evidence" value="ECO:0007669"/>
    <property type="project" value="TreeGrafter"/>
</dbReference>
<comment type="caution">
    <text evidence="1">The sequence shown here is derived from an EMBL/GenBank/DDBJ whole genome shotgun (WGS) entry which is preliminary data.</text>
</comment>
<dbReference type="InterPro" id="IPR027417">
    <property type="entry name" value="P-loop_NTPase"/>
</dbReference>
<feature type="non-terminal residue" evidence="1">
    <location>
        <position position="235"/>
    </location>
</feature>
<dbReference type="PANTHER" id="PTHR23389">
    <property type="entry name" value="CHROMOSOME TRANSMISSION FIDELITY FACTOR 18"/>
    <property type="match status" value="1"/>
</dbReference>
<keyword evidence="2" id="KW-1185">Reference proteome</keyword>
<organism evidence="1 2">
    <name type="scientific">Intoshia linei</name>
    <dbReference type="NCBI Taxonomy" id="1819745"/>
    <lineage>
        <taxon>Eukaryota</taxon>
        <taxon>Metazoa</taxon>
        <taxon>Spiralia</taxon>
        <taxon>Lophotrochozoa</taxon>
        <taxon>Mesozoa</taxon>
        <taxon>Orthonectida</taxon>
        <taxon>Rhopaluridae</taxon>
        <taxon>Intoshia</taxon>
    </lineage>
</organism>
<evidence type="ECO:0000313" key="1">
    <source>
        <dbReference type="EMBL" id="OAF63677.1"/>
    </source>
</evidence>
<dbReference type="Gene3D" id="1.10.8.60">
    <property type="match status" value="1"/>
</dbReference>
<protein>
    <submittedName>
        <fullName evidence="1">Uncharacterized protein</fullName>
    </submittedName>
</protein>
<proteinExistence type="predicted"/>
<dbReference type="SUPFAM" id="SSF52540">
    <property type="entry name" value="P-loop containing nucleoside triphosphate hydrolases"/>
    <property type="match status" value="1"/>
</dbReference>
<name>A0A177ANP8_9BILA</name>
<dbReference type="GO" id="GO:0003677">
    <property type="term" value="F:DNA binding"/>
    <property type="evidence" value="ECO:0007669"/>
    <property type="project" value="TreeGrafter"/>
</dbReference>
<dbReference type="PANTHER" id="PTHR23389:SF3">
    <property type="entry name" value="CHROMOSOME TRANSMISSION FIDELITY PROTEIN 18 HOMOLOG"/>
    <property type="match status" value="1"/>
</dbReference>
<dbReference type="Gene3D" id="3.40.50.300">
    <property type="entry name" value="P-loop containing nucleotide triphosphate hydrolases"/>
    <property type="match status" value="1"/>
</dbReference>
<dbReference type="OrthoDB" id="2195431at2759"/>
<sequence>MALLWMKSWDKVVFNKPLLNIQRMQINESLLKFFEIENEKFPKYKVMVIYGPCGVGKTTMANIISRHCGYIPKDIDPDIEKNTNTISNLIKLHCSNQPTIFSTKRQCLILDEFDTYPTKCVTHLGNLINFNVKSKHQILRPIIIICKDIYDTKFKHIRNFVIKIKLEFPSKREVISRISKNCSVLNIKMNRNTIEKIVDFSGCNIRLCMNFILMHANDKDENDCVNVKELNKNDN</sequence>
<dbReference type="Proteomes" id="UP000078046">
    <property type="component" value="Unassembled WGS sequence"/>
</dbReference>
<evidence type="ECO:0000313" key="2">
    <source>
        <dbReference type="Proteomes" id="UP000078046"/>
    </source>
</evidence>
<gene>
    <name evidence="1" type="ORF">A3Q56_08615</name>
</gene>
<dbReference type="EMBL" id="LWCA01002830">
    <property type="protein sequence ID" value="OAF63677.1"/>
    <property type="molecule type" value="Genomic_DNA"/>
</dbReference>
<dbReference type="AlphaFoldDB" id="A0A177ANP8"/>